<gene>
    <name evidence="6" type="ORF">BTN85_0014</name>
</gene>
<evidence type="ECO:0000256" key="4">
    <source>
        <dbReference type="ARBA" id="ARBA00022774"/>
    </source>
</evidence>
<comment type="caution">
    <text evidence="6">The sequence shown here is derived from an EMBL/GenBank/DDBJ whole genome shotgun (WGS) entry which is preliminary data.</text>
</comment>
<proteinExistence type="inferred from homology"/>
<evidence type="ECO:0000256" key="3">
    <source>
        <dbReference type="ARBA" id="ARBA00012854"/>
    </source>
</evidence>
<dbReference type="Pfam" id="PF09505">
    <property type="entry name" value="Dimeth_Pyl"/>
    <property type="match status" value="1"/>
</dbReference>
<evidence type="ECO:0000256" key="1">
    <source>
        <dbReference type="ARBA" id="ARBA00004890"/>
    </source>
</evidence>
<dbReference type="InterPro" id="IPR012653">
    <property type="entry name" value="Dimeth_MeTrfase_MtbB"/>
</dbReference>
<comment type="catalytic activity">
    <reaction evidence="5">
        <text>Co(I)-[dimethylamine-specific corrinoid protein] + dimethylamine + H(+) = methyl-Co(III)-[dimethylamine-specific corrinoid protein] + methylamine</text>
        <dbReference type="Rhea" id="RHEA:41175"/>
        <dbReference type="Rhea" id="RHEA-COMP:11122"/>
        <dbReference type="Rhea" id="RHEA-COMP:11123"/>
        <dbReference type="ChEBI" id="CHEBI:15378"/>
        <dbReference type="ChEBI" id="CHEBI:58040"/>
        <dbReference type="ChEBI" id="CHEBI:59338"/>
        <dbReference type="ChEBI" id="CHEBI:85033"/>
        <dbReference type="ChEBI" id="CHEBI:85035"/>
        <dbReference type="EC" id="2.1.1.249"/>
    </reaction>
</comment>
<keyword evidence="4" id="KW-0669">Pyrrolysine</keyword>
<dbReference type="GO" id="GO:0032259">
    <property type="term" value="P:methylation"/>
    <property type="evidence" value="ECO:0007669"/>
    <property type="project" value="UniProtKB-KW"/>
</dbReference>
<evidence type="ECO:0000313" key="7">
    <source>
        <dbReference type="Proteomes" id="UP000185744"/>
    </source>
</evidence>
<reference evidence="6" key="1">
    <citation type="submission" date="2016-12" db="EMBL/GenBank/DDBJ databases">
        <title>Discovery of methanogenic haloarchaea.</title>
        <authorList>
            <person name="Sorokin D.Y."/>
            <person name="Makarova K.S."/>
            <person name="Abbas B."/>
            <person name="Ferrer M."/>
            <person name="Golyshin P.N."/>
        </authorList>
    </citation>
    <scope>NUCLEOTIDE SEQUENCE [LARGE SCALE GENOMIC DNA]</scope>
    <source>
        <strain evidence="6">HMET1</strain>
    </source>
</reference>
<dbReference type="STRING" id="1903181.BTN85_0014"/>
<dbReference type="EMBL" id="MSDW01000001">
    <property type="protein sequence ID" value="OKY77548.1"/>
    <property type="molecule type" value="Genomic_DNA"/>
</dbReference>
<protein>
    <recommendedName>
        <fullName evidence="3">[dimethylamine--corrinoid protein] Co-methyltransferase</fullName>
        <ecNumber evidence="3">2.1.1.249</ecNumber>
    </recommendedName>
</protein>
<keyword evidence="7" id="KW-1185">Reference proteome</keyword>
<organism evidence="6 7">
    <name type="scientific">Methanohalarchaeum thermophilum</name>
    <dbReference type="NCBI Taxonomy" id="1903181"/>
    <lineage>
        <taxon>Archaea</taxon>
        <taxon>Methanobacteriati</taxon>
        <taxon>Methanobacteriota</taxon>
        <taxon>Methanonatronarchaeia</taxon>
        <taxon>Methanonatronarchaeales</taxon>
        <taxon>Methanonatronarchaeaceae</taxon>
        <taxon>Candidatus Methanohalarchaeum</taxon>
    </lineage>
</organism>
<evidence type="ECO:0000256" key="5">
    <source>
        <dbReference type="ARBA" id="ARBA00029367"/>
    </source>
</evidence>
<sequence>MNIAHYAASGLGGIRTAGDLVARCQMRENMKIDEAKNYVAKKLDVDTQDLSNVNVMRDLREELDIGVITSLPGAAKGVEAKSKIADVLDIEIPSVNRLKNKIE</sequence>
<dbReference type="InParanoid" id="A0A1Q6DT74"/>
<name>A0A1Q6DT74_METT1</name>
<dbReference type="Proteomes" id="UP000185744">
    <property type="component" value="Unassembled WGS sequence"/>
</dbReference>
<accession>A0A1Q6DT74</accession>
<dbReference type="EC" id="2.1.1.249" evidence="3"/>
<evidence type="ECO:0000313" key="6">
    <source>
        <dbReference type="EMBL" id="OKY77548.1"/>
    </source>
</evidence>
<evidence type="ECO:0000256" key="2">
    <source>
        <dbReference type="ARBA" id="ARBA00008844"/>
    </source>
</evidence>
<dbReference type="GO" id="GO:0015948">
    <property type="term" value="P:methanogenesis"/>
    <property type="evidence" value="ECO:0007669"/>
    <property type="project" value="InterPro"/>
</dbReference>
<comment type="similarity">
    <text evidence="2">Belongs to the dimethylamine methyltransferase family.</text>
</comment>
<dbReference type="GO" id="GO:0043791">
    <property type="term" value="F:dimethylamine methyltransferase activity"/>
    <property type="evidence" value="ECO:0007669"/>
    <property type="project" value="UniProtKB-EC"/>
</dbReference>
<dbReference type="UniPathway" id="UPA00644"/>
<keyword evidence="6" id="KW-0808">Transferase</keyword>
<dbReference type="AlphaFoldDB" id="A0A1Q6DT74"/>
<comment type="pathway">
    <text evidence="1">One-carbon metabolism; methanogenesis from dimethylamine.</text>
</comment>
<keyword evidence="6" id="KW-0489">Methyltransferase</keyword>